<feature type="region of interest" description="Disordered" evidence="1">
    <location>
        <begin position="1"/>
        <end position="40"/>
    </location>
</feature>
<organism evidence="2 3">
    <name type="scientific">Coniosporium apollinis (strain CBS 100218)</name>
    <name type="common">Rock-inhabiting black yeast</name>
    <dbReference type="NCBI Taxonomy" id="1168221"/>
    <lineage>
        <taxon>Eukaryota</taxon>
        <taxon>Fungi</taxon>
        <taxon>Dikarya</taxon>
        <taxon>Ascomycota</taxon>
        <taxon>Pezizomycotina</taxon>
        <taxon>Dothideomycetes</taxon>
        <taxon>Dothideomycetes incertae sedis</taxon>
        <taxon>Coniosporium</taxon>
    </lineage>
</organism>
<evidence type="ECO:0000313" key="2">
    <source>
        <dbReference type="EMBL" id="EON67972.1"/>
    </source>
</evidence>
<dbReference type="EMBL" id="JH767592">
    <property type="protein sequence ID" value="EON67972.1"/>
    <property type="molecule type" value="Genomic_DNA"/>
</dbReference>
<protein>
    <submittedName>
        <fullName evidence="2">Uncharacterized protein</fullName>
    </submittedName>
</protein>
<sequence>MAPARSRTPTSIRASDSHDRVVEQQHVQPQTPACRGGGGCRSVVARKSRSASSHRSAPYPYGFANWPRFNLQTGTHDHSEKLWPVDPPAQDQVYMEEDPYKFNGKHVRHLKHRSDVVRAFRRTPAELWGRQARNGVWMCSMESPTVNPMDLLINKPSPAAMPPPPIFRPDMQPTASRLPISRVVFRRPGLTPLPASGLKQIGVYSQQPQPASLLTKLTADHTSGTPPVVGVNKAQVPIDTPHLHQAPLAAYSPPSSASSTPSVGQANNAQIMALSPGYRAPPAMMSAQASNPSAMQPVAMYGHAPPAPMLAAPGPLYGMLVPHLQNESVPTGYRVDVPSRVHGGNH</sequence>
<evidence type="ECO:0000313" key="3">
    <source>
        <dbReference type="Proteomes" id="UP000016924"/>
    </source>
</evidence>
<proteinExistence type="predicted"/>
<dbReference type="GeneID" id="19904429"/>
<dbReference type="HOGENOM" id="CLU_801708_0_0_1"/>
<gene>
    <name evidence="2" type="ORF">W97_07118</name>
</gene>
<dbReference type="RefSeq" id="XP_007783289.1">
    <property type="nucleotide sequence ID" value="XM_007785099.1"/>
</dbReference>
<accession>R7Z1E3</accession>
<reference evidence="3" key="1">
    <citation type="submission" date="2012-06" db="EMBL/GenBank/DDBJ databases">
        <title>The genome sequence of Coniosporium apollinis CBS 100218.</title>
        <authorList>
            <consortium name="The Broad Institute Genome Sequencing Platform"/>
            <person name="Cuomo C."/>
            <person name="Gorbushina A."/>
            <person name="Noack S."/>
            <person name="Walker B."/>
            <person name="Young S.K."/>
            <person name="Zeng Q."/>
            <person name="Gargeya S."/>
            <person name="Fitzgerald M."/>
            <person name="Haas B."/>
            <person name="Abouelleil A."/>
            <person name="Alvarado L."/>
            <person name="Arachchi H.M."/>
            <person name="Berlin A.M."/>
            <person name="Chapman S.B."/>
            <person name="Goldberg J."/>
            <person name="Griggs A."/>
            <person name="Gujja S."/>
            <person name="Hansen M."/>
            <person name="Howarth C."/>
            <person name="Imamovic A."/>
            <person name="Larimer J."/>
            <person name="McCowan C."/>
            <person name="Montmayeur A."/>
            <person name="Murphy C."/>
            <person name="Neiman D."/>
            <person name="Pearson M."/>
            <person name="Priest M."/>
            <person name="Roberts A."/>
            <person name="Saif S."/>
            <person name="Shea T."/>
            <person name="Sisk P."/>
            <person name="Sykes S."/>
            <person name="Wortman J."/>
            <person name="Nusbaum C."/>
            <person name="Birren B."/>
        </authorList>
    </citation>
    <scope>NUCLEOTIDE SEQUENCE [LARGE SCALE GENOMIC DNA]</scope>
    <source>
        <strain evidence="3">CBS 100218</strain>
    </source>
</reference>
<keyword evidence="3" id="KW-1185">Reference proteome</keyword>
<evidence type="ECO:0000256" key="1">
    <source>
        <dbReference type="SAM" id="MobiDB-lite"/>
    </source>
</evidence>
<dbReference type="Proteomes" id="UP000016924">
    <property type="component" value="Unassembled WGS sequence"/>
</dbReference>
<name>R7Z1E3_CONA1</name>
<dbReference type="AlphaFoldDB" id="R7Z1E3"/>